<dbReference type="PANTHER" id="PTHR46796:SF2">
    <property type="entry name" value="TRANSCRIPTIONAL REGULATORY PROTEIN"/>
    <property type="match status" value="1"/>
</dbReference>
<dbReference type="GO" id="GO:0043565">
    <property type="term" value="F:sequence-specific DNA binding"/>
    <property type="evidence" value="ECO:0007669"/>
    <property type="project" value="InterPro"/>
</dbReference>
<sequence length="303" mass="35407">MAKNSHPALTLDDHEEIKSIPKNSNTVIHSKVKGFAHAFAKEPTASIKYVVSGEEAYRIDGHTYRVQAEEFLIVNPERNYEGHIDKHKETEGVCIYLHNEIIDSVAKVLGKADQTLLDNPFDTGIQNFEFFENIYKSHNSALGLMIRKLYRNIRHRSLETVRSDHDLYYTLTEILLLDQQKIAHEINRLKSVKLSTKQELYRRVLIAKEYLDEFYYKKLDINEVSQVAALSEYHFFRTFKQVFGISPHKYLIKKRLEKSAELLRQNRYTITEVAYLIGFPDIHSFSKSFKKEFGITPSKFIEQ</sequence>
<name>A1ZGX1_MICM2</name>
<feature type="domain" description="HTH araC/xylS-type" evidence="5">
    <location>
        <begin position="205"/>
        <end position="303"/>
    </location>
</feature>
<dbReference type="InterPro" id="IPR020449">
    <property type="entry name" value="Tscrpt_reg_AraC-type_HTH"/>
</dbReference>
<dbReference type="InterPro" id="IPR003313">
    <property type="entry name" value="AraC-bd"/>
</dbReference>
<dbReference type="PROSITE" id="PS01124">
    <property type="entry name" value="HTH_ARAC_FAMILY_2"/>
    <property type="match status" value="1"/>
</dbReference>
<dbReference type="InterPro" id="IPR018062">
    <property type="entry name" value="HTH_AraC-typ_CS"/>
</dbReference>
<dbReference type="eggNOG" id="COG4977">
    <property type="taxonomic scope" value="Bacteria"/>
</dbReference>
<dbReference type="Proteomes" id="UP000004095">
    <property type="component" value="Unassembled WGS sequence"/>
</dbReference>
<reference evidence="6 7" key="1">
    <citation type="submission" date="2007-01" db="EMBL/GenBank/DDBJ databases">
        <authorList>
            <person name="Haygood M."/>
            <person name="Podell S."/>
            <person name="Anderson C."/>
            <person name="Hopkinson B."/>
            <person name="Roe K."/>
            <person name="Barbeau K."/>
            <person name="Gaasterland T."/>
            <person name="Ferriera S."/>
            <person name="Johnson J."/>
            <person name="Kravitz S."/>
            <person name="Beeson K."/>
            <person name="Sutton G."/>
            <person name="Rogers Y.-H."/>
            <person name="Friedman R."/>
            <person name="Frazier M."/>
            <person name="Venter J.C."/>
        </authorList>
    </citation>
    <scope>NUCLEOTIDE SEQUENCE [LARGE SCALE GENOMIC DNA]</scope>
    <source>
        <strain evidence="6 7">ATCC 23134</strain>
    </source>
</reference>
<dbReference type="SMART" id="SM00342">
    <property type="entry name" value="HTH_ARAC"/>
    <property type="match status" value="1"/>
</dbReference>
<keyword evidence="2" id="KW-0238">DNA-binding</keyword>
<gene>
    <name evidence="6" type="ORF">M23134_08062</name>
</gene>
<dbReference type="Pfam" id="PF02311">
    <property type="entry name" value="AraC_binding"/>
    <property type="match status" value="1"/>
</dbReference>
<keyword evidence="7" id="KW-1185">Reference proteome</keyword>
<dbReference type="SUPFAM" id="SSF51215">
    <property type="entry name" value="Regulatory protein AraC"/>
    <property type="match status" value="1"/>
</dbReference>
<evidence type="ECO:0000256" key="4">
    <source>
        <dbReference type="ARBA" id="ARBA00023163"/>
    </source>
</evidence>
<dbReference type="InterPro" id="IPR018060">
    <property type="entry name" value="HTH_AraC"/>
</dbReference>
<dbReference type="GO" id="GO:0003700">
    <property type="term" value="F:DNA-binding transcription factor activity"/>
    <property type="evidence" value="ECO:0007669"/>
    <property type="project" value="InterPro"/>
</dbReference>
<proteinExistence type="predicted"/>
<evidence type="ECO:0000256" key="3">
    <source>
        <dbReference type="ARBA" id="ARBA00023159"/>
    </source>
</evidence>
<organism evidence="6 7">
    <name type="scientific">Microscilla marina ATCC 23134</name>
    <dbReference type="NCBI Taxonomy" id="313606"/>
    <lineage>
        <taxon>Bacteria</taxon>
        <taxon>Pseudomonadati</taxon>
        <taxon>Bacteroidota</taxon>
        <taxon>Cytophagia</taxon>
        <taxon>Cytophagales</taxon>
        <taxon>Microscillaceae</taxon>
        <taxon>Microscilla</taxon>
    </lineage>
</organism>
<evidence type="ECO:0000313" key="6">
    <source>
        <dbReference type="EMBL" id="EAY30240.1"/>
    </source>
</evidence>
<dbReference type="InterPro" id="IPR050204">
    <property type="entry name" value="AraC_XylS_family_regulators"/>
</dbReference>
<dbReference type="InterPro" id="IPR037923">
    <property type="entry name" value="HTH-like"/>
</dbReference>
<dbReference type="PANTHER" id="PTHR46796">
    <property type="entry name" value="HTH-TYPE TRANSCRIPTIONAL ACTIVATOR RHAS-RELATED"/>
    <property type="match status" value="1"/>
</dbReference>
<dbReference type="AlphaFoldDB" id="A1ZGX1"/>
<dbReference type="InterPro" id="IPR009057">
    <property type="entry name" value="Homeodomain-like_sf"/>
</dbReference>
<evidence type="ECO:0000256" key="2">
    <source>
        <dbReference type="ARBA" id="ARBA00023125"/>
    </source>
</evidence>
<protein>
    <submittedName>
        <fullName evidence="6">Transcriptional regulator, AraC family protein</fullName>
    </submittedName>
</protein>
<dbReference type="Pfam" id="PF12833">
    <property type="entry name" value="HTH_18"/>
    <property type="match status" value="1"/>
</dbReference>
<evidence type="ECO:0000259" key="5">
    <source>
        <dbReference type="PROSITE" id="PS01124"/>
    </source>
</evidence>
<accession>A1ZGX1</accession>
<evidence type="ECO:0000256" key="1">
    <source>
        <dbReference type="ARBA" id="ARBA00023015"/>
    </source>
</evidence>
<dbReference type="PRINTS" id="PR00032">
    <property type="entry name" value="HTHARAC"/>
</dbReference>
<evidence type="ECO:0000313" key="7">
    <source>
        <dbReference type="Proteomes" id="UP000004095"/>
    </source>
</evidence>
<keyword evidence="1" id="KW-0805">Transcription regulation</keyword>
<keyword evidence="4" id="KW-0804">Transcription</keyword>
<keyword evidence="3" id="KW-0010">Activator</keyword>
<dbReference type="EMBL" id="AAWS01000007">
    <property type="protein sequence ID" value="EAY30240.1"/>
    <property type="molecule type" value="Genomic_DNA"/>
</dbReference>
<dbReference type="RefSeq" id="WP_002695131.1">
    <property type="nucleotide sequence ID" value="NZ_AAWS01000007.1"/>
</dbReference>
<dbReference type="Gene3D" id="1.10.10.60">
    <property type="entry name" value="Homeodomain-like"/>
    <property type="match status" value="2"/>
</dbReference>
<comment type="caution">
    <text evidence="6">The sequence shown here is derived from an EMBL/GenBank/DDBJ whole genome shotgun (WGS) entry which is preliminary data.</text>
</comment>
<dbReference type="SUPFAM" id="SSF46689">
    <property type="entry name" value="Homeodomain-like"/>
    <property type="match status" value="2"/>
</dbReference>
<dbReference type="PROSITE" id="PS00041">
    <property type="entry name" value="HTH_ARAC_FAMILY_1"/>
    <property type="match status" value="1"/>
</dbReference>